<evidence type="ECO:0000313" key="3">
    <source>
        <dbReference type="Proteomes" id="UP000484381"/>
    </source>
</evidence>
<protein>
    <submittedName>
        <fullName evidence="2">Thioredoxin</fullName>
    </submittedName>
</protein>
<dbReference type="InterPro" id="IPR024705">
    <property type="entry name" value="Ssp411"/>
</dbReference>
<dbReference type="EMBL" id="WHNP01000104">
    <property type="protein sequence ID" value="MPW23355.1"/>
    <property type="molecule type" value="Genomic_DNA"/>
</dbReference>
<feature type="non-terminal residue" evidence="2">
    <location>
        <position position="1"/>
    </location>
</feature>
<proteinExistence type="predicted"/>
<dbReference type="Proteomes" id="UP000484381">
    <property type="component" value="Unassembled WGS sequence"/>
</dbReference>
<keyword evidence="3" id="KW-1185">Reference proteome</keyword>
<sequence length="137" mass="14926">SPSGISSSVFAFLRLHALTNHDLYIDRAEHEIQRYESAAGRAPSAFAHLMAARDFVQRGPFEIVLAGEKSAATALATSVHRAYLPARVLAFAEDVPIGRERHPVNGRAAAYVCRNRTCAAPMTDGNALLEYCSSRRV</sequence>
<accession>A0A7X1NLQ3</accession>
<comment type="caution">
    <text evidence="2">The sequence shown here is derived from an EMBL/GenBank/DDBJ whole genome shotgun (WGS) entry which is preliminary data.</text>
</comment>
<dbReference type="PANTHER" id="PTHR42899:SF1">
    <property type="entry name" value="SPERMATOGENESIS-ASSOCIATED PROTEIN 20"/>
    <property type="match status" value="1"/>
</dbReference>
<evidence type="ECO:0000313" key="2">
    <source>
        <dbReference type="EMBL" id="MPW23843.1"/>
    </source>
</evidence>
<organism evidence="2 3">
    <name type="scientific">Paraburkholderia franconis</name>
    <dbReference type="NCBI Taxonomy" id="2654983"/>
    <lineage>
        <taxon>Bacteria</taxon>
        <taxon>Pseudomonadati</taxon>
        <taxon>Pseudomonadota</taxon>
        <taxon>Betaproteobacteria</taxon>
        <taxon>Burkholderiales</taxon>
        <taxon>Burkholderiaceae</taxon>
        <taxon>Paraburkholderia</taxon>
    </lineage>
</organism>
<dbReference type="EMBL" id="WHNP01000145">
    <property type="protein sequence ID" value="MPW23843.1"/>
    <property type="molecule type" value="Genomic_DNA"/>
</dbReference>
<reference evidence="2 3" key="1">
    <citation type="submission" date="2019-10" db="EMBL/GenBank/DDBJ databases">
        <title>Paraburkholderia sp. isolated from nodules of Mimosa pudica from Brazilian Atlantic Forest soils.</title>
        <authorList>
            <person name="Paulitsch F."/>
            <person name="Hungria M."/>
            <person name="Dall'Agnol R."/>
        </authorList>
    </citation>
    <scope>NUCLEOTIDE SEQUENCE [LARGE SCALE GENOMIC DNA]</scope>
    <source>
        <strain evidence="2 3">CNPSo 3157</strain>
    </source>
</reference>
<dbReference type="PANTHER" id="PTHR42899">
    <property type="entry name" value="SPERMATOGENESIS-ASSOCIATED PROTEIN 20"/>
    <property type="match status" value="1"/>
</dbReference>
<name>A0A7X1NLQ3_9BURK</name>
<gene>
    <name evidence="1" type="ORF">GCT13_43055</name>
    <name evidence="2" type="ORF">GCT13_46010</name>
</gene>
<dbReference type="AlphaFoldDB" id="A0A7X1NLQ3"/>
<evidence type="ECO:0000313" key="1">
    <source>
        <dbReference type="EMBL" id="MPW23355.1"/>
    </source>
</evidence>